<dbReference type="OrthoDB" id="9782449at2"/>
<reference evidence="1" key="1">
    <citation type="journal article" date="2015" name="Proc. Natl. Acad. Sci. U.S.A.">
        <title>Bacterial clade with the ribosomal RNA operon on a small plasmid rather than the chromosome.</title>
        <authorList>
            <person name="Anda M."/>
            <person name="Ohtsubo Y."/>
            <person name="Okubo T."/>
            <person name="Sugawara M."/>
            <person name="Nagata Y."/>
            <person name="Tsuda M."/>
            <person name="Minamisawa K."/>
            <person name="Mitsui H."/>
        </authorList>
    </citation>
    <scope>NUCLEOTIDE SEQUENCE</scope>
    <source>
        <strain evidence="1">JCM 14755</strain>
    </source>
</reference>
<dbReference type="Pfam" id="PF13419">
    <property type="entry name" value="HAD_2"/>
    <property type="match status" value="1"/>
</dbReference>
<dbReference type="InterPro" id="IPR041492">
    <property type="entry name" value="HAD_2"/>
</dbReference>
<dbReference type="SFLD" id="SFLDG01129">
    <property type="entry name" value="C1.5:_HAD__Beta-PGM__Phosphata"/>
    <property type="match status" value="1"/>
</dbReference>
<dbReference type="Gene3D" id="1.10.150.240">
    <property type="entry name" value="Putative phosphatase, domain 2"/>
    <property type="match status" value="1"/>
</dbReference>
<dbReference type="Gene3D" id="3.40.50.1000">
    <property type="entry name" value="HAD superfamily/HAD-like"/>
    <property type="match status" value="1"/>
</dbReference>
<dbReference type="InterPro" id="IPR023214">
    <property type="entry name" value="HAD_sf"/>
</dbReference>
<dbReference type="SUPFAM" id="SSF56784">
    <property type="entry name" value="HAD-like"/>
    <property type="match status" value="1"/>
</dbReference>
<dbReference type="EMBL" id="LC066377">
    <property type="protein sequence ID" value="BAT28071.1"/>
    <property type="molecule type" value="Genomic_DNA"/>
</dbReference>
<sequence>MRLFLFDCDGTLADSFAVICGTMKRAFHAEGLPIPDDVAILGIIGLSLREAMHRLVPGSSLDDAARLADAYRTQFQAARAEGLVDEPLFDGMADLVRRLCAVDDHLIGMVTGKSRRGVDHILEHHGLAPLFHVIRTADDCPSKPHPAMVLECCAAMGVAPADTVVIGDAPFDMAMAVAAGAHAVGVAWGAASSDVLVRAGAASVALDVPHLEALLAAWAQAPATMPPLARIHP</sequence>
<dbReference type="GO" id="GO:0008967">
    <property type="term" value="F:phosphoglycolate phosphatase activity"/>
    <property type="evidence" value="ECO:0007669"/>
    <property type="project" value="TreeGrafter"/>
</dbReference>
<dbReference type="InterPro" id="IPR050155">
    <property type="entry name" value="HAD-like_hydrolase_sf"/>
</dbReference>
<accession>A0A0P0Z211</accession>
<dbReference type="InterPro" id="IPR036412">
    <property type="entry name" value="HAD-like_sf"/>
</dbReference>
<name>A0A0P0Z211_9HYPH</name>
<dbReference type="NCBIfam" id="TIGR01549">
    <property type="entry name" value="HAD-SF-IA-v1"/>
    <property type="match status" value="1"/>
</dbReference>
<dbReference type="AlphaFoldDB" id="A0A0P0Z211"/>
<dbReference type="PANTHER" id="PTHR43434:SF24">
    <property type="entry name" value="HYDROLASE-RELATED"/>
    <property type="match status" value="1"/>
</dbReference>
<dbReference type="GO" id="GO:0006281">
    <property type="term" value="P:DNA repair"/>
    <property type="evidence" value="ECO:0007669"/>
    <property type="project" value="TreeGrafter"/>
</dbReference>
<organism evidence="1">
    <name type="scientific">Aureimonas frigidaquae</name>
    <dbReference type="NCBI Taxonomy" id="424757"/>
    <lineage>
        <taxon>Bacteria</taxon>
        <taxon>Pseudomonadati</taxon>
        <taxon>Pseudomonadota</taxon>
        <taxon>Alphaproteobacteria</taxon>
        <taxon>Hyphomicrobiales</taxon>
        <taxon>Aurantimonadaceae</taxon>
        <taxon>Aureimonas</taxon>
    </lineage>
</organism>
<dbReference type="InterPro" id="IPR023198">
    <property type="entry name" value="PGP-like_dom2"/>
</dbReference>
<protein>
    <submittedName>
        <fullName evidence="1">Haloacid dehalogenase-like hydrolase, HAD-superfamily</fullName>
    </submittedName>
</protein>
<dbReference type="InterPro" id="IPR006439">
    <property type="entry name" value="HAD-SF_hydro_IA"/>
</dbReference>
<proteinExistence type="predicted"/>
<dbReference type="NCBIfam" id="TIGR01509">
    <property type="entry name" value="HAD-SF-IA-v3"/>
    <property type="match status" value="1"/>
</dbReference>
<dbReference type="RefSeq" id="WP_062226432.1">
    <property type="nucleotide sequence ID" value="NZ_BBWR01000002.1"/>
</dbReference>
<dbReference type="SFLD" id="SFLDS00003">
    <property type="entry name" value="Haloacid_Dehalogenase"/>
    <property type="match status" value="1"/>
</dbReference>
<dbReference type="GO" id="GO:0005829">
    <property type="term" value="C:cytosol"/>
    <property type="evidence" value="ECO:0007669"/>
    <property type="project" value="TreeGrafter"/>
</dbReference>
<dbReference type="PANTHER" id="PTHR43434">
    <property type="entry name" value="PHOSPHOGLYCOLATE PHOSPHATASE"/>
    <property type="match status" value="1"/>
</dbReference>
<evidence type="ECO:0000313" key="1">
    <source>
        <dbReference type="EMBL" id="BAT28071.1"/>
    </source>
</evidence>
<keyword evidence="1" id="KW-0378">Hydrolase</keyword>